<dbReference type="EMBL" id="WJQU01000004">
    <property type="protein sequence ID" value="KAJ6635608.1"/>
    <property type="molecule type" value="Genomic_DNA"/>
</dbReference>
<protein>
    <submittedName>
        <fullName evidence="1">Uncharacterized protein</fullName>
    </submittedName>
</protein>
<accession>A0A9Q0RX72</accession>
<comment type="caution">
    <text evidence="1">The sequence shown here is derived from an EMBL/GenBank/DDBJ whole genome shotgun (WGS) entry which is preliminary data.</text>
</comment>
<sequence>MILRRAINL</sequence>
<evidence type="ECO:0000313" key="2">
    <source>
        <dbReference type="Proteomes" id="UP001151699"/>
    </source>
</evidence>
<gene>
    <name evidence="1" type="ORF">Bhyg_14193</name>
</gene>
<keyword evidence="2" id="KW-1185">Reference proteome</keyword>
<name>A0A9Q0RX72_9DIPT</name>
<dbReference type="Proteomes" id="UP001151699">
    <property type="component" value="Chromosome C"/>
</dbReference>
<proteinExistence type="predicted"/>
<evidence type="ECO:0000313" key="1">
    <source>
        <dbReference type="EMBL" id="KAJ6635608.1"/>
    </source>
</evidence>
<organism evidence="1 2">
    <name type="scientific">Pseudolycoriella hygida</name>
    <dbReference type="NCBI Taxonomy" id="35572"/>
    <lineage>
        <taxon>Eukaryota</taxon>
        <taxon>Metazoa</taxon>
        <taxon>Ecdysozoa</taxon>
        <taxon>Arthropoda</taxon>
        <taxon>Hexapoda</taxon>
        <taxon>Insecta</taxon>
        <taxon>Pterygota</taxon>
        <taxon>Neoptera</taxon>
        <taxon>Endopterygota</taxon>
        <taxon>Diptera</taxon>
        <taxon>Nematocera</taxon>
        <taxon>Sciaroidea</taxon>
        <taxon>Sciaridae</taxon>
        <taxon>Pseudolycoriella</taxon>
    </lineage>
</organism>
<reference evidence="1" key="1">
    <citation type="submission" date="2022-07" db="EMBL/GenBank/DDBJ databases">
        <authorList>
            <person name="Trinca V."/>
            <person name="Uliana J.V.C."/>
            <person name="Torres T.T."/>
            <person name="Ward R.J."/>
            <person name="Monesi N."/>
        </authorList>
    </citation>
    <scope>NUCLEOTIDE SEQUENCE</scope>
    <source>
        <strain evidence="1">HSMRA1968</strain>
        <tissue evidence="1">Whole embryos</tissue>
    </source>
</reference>